<dbReference type="InterPro" id="IPR000644">
    <property type="entry name" value="CBS_dom"/>
</dbReference>
<name>A0A561C810_9BURK</name>
<evidence type="ECO:0000313" key="5">
    <source>
        <dbReference type="Proteomes" id="UP000319722"/>
    </source>
</evidence>
<dbReference type="SUPFAM" id="SSF54631">
    <property type="entry name" value="CBS-domain pair"/>
    <property type="match status" value="1"/>
</dbReference>
<accession>A0A561C810</accession>
<dbReference type="SMART" id="SM00116">
    <property type="entry name" value="CBS"/>
    <property type="match status" value="2"/>
</dbReference>
<dbReference type="RefSeq" id="WP_145742332.1">
    <property type="nucleotide sequence ID" value="NZ_VIVL01000003.1"/>
</dbReference>
<dbReference type="CDD" id="cd04622">
    <property type="entry name" value="CBS_pair_HRP1_like"/>
    <property type="match status" value="1"/>
</dbReference>
<sequence>MTQVHEVMTRGVRTVAPGDTIVQAAKALEELEVGVLPVCDGNRLVGVVTDRDIAVRGVAREIDLGASPVKQIMTADAYWCYADDTVDEALSQMSAVQIRRLPVVDRDKRLVGILSLGDVAAKGEAGAAADPLGKISEPARPRHL</sequence>
<dbReference type="OrthoDB" id="9794094at2"/>
<evidence type="ECO:0000313" key="4">
    <source>
        <dbReference type="EMBL" id="TWD87198.1"/>
    </source>
</evidence>
<dbReference type="AlphaFoldDB" id="A0A561C810"/>
<evidence type="ECO:0000256" key="2">
    <source>
        <dbReference type="PROSITE-ProRule" id="PRU00703"/>
    </source>
</evidence>
<comment type="caution">
    <text evidence="4">The sequence shown here is derived from an EMBL/GenBank/DDBJ whole genome shotgun (WGS) entry which is preliminary data.</text>
</comment>
<reference evidence="4 5" key="1">
    <citation type="submission" date="2019-06" db="EMBL/GenBank/DDBJ databases">
        <title>Sorghum-associated microbial communities from plants grown in Nebraska, USA.</title>
        <authorList>
            <person name="Schachtman D."/>
        </authorList>
    </citation>
    <scope>NUCLEOTIDE SEQUENCE [LARGE SCALE GENOMIC DNA]</scope>
    <source>
        <strain evidence="4 5">T529</strain>
    </source>
</reference>
<dbReference type="InterPro" id="IPR051257">
    <property type="entry name" value="Diverse_CBS-Domain"/>
</dbReference>
<dbReference type="PANTHER" id="PTHR43080:SF2">
    <property type="entry name" value="CBS DOMAIN-CONTAINING PROTEIN"/>
    <property type="match status" value="1"/>
</dbReference>
<organism evidence="4 5">
    <name type="scientific">Variovorax beijingensis</name>
    <dbReference type="NCBI Taxonomy" id="2496117"/>
    <lineage>
        <taxon>Bacteria</taxon>
        <taxon>Pseudomonadati</taxon>
        <taxon>Pseudomonadota</taxon>
        <taxon>Betaproteobacteria</taxon>
        <taxon>Burkholderiales</taxon>
        <taxon>Comamonadaceae</taxon>
        <taxon>Variovorax</taxon>
    </lineage>
</organism>
<evidence type="ECO:0000259" key="3">
    <source>
        <dbReference type="PROSITE" id="PS51371"/>
    </source>
</evidence>
<protein>
    <submittedName>
        <fullName evidence="4">CBS domain-containing protein</fullName>
    </submittedName>
</protein>
<dbReference type="PANTHER" id="PTHR43080">
    <property type="entry name" value="CBS DOMAIN-CONTAINING PROTEIN CBSX3, MITOCHONDRIAL"/>
    <property type="match status" value="1"/>
</dbReference>
<keyword evidence="1 2" id="KW-0129">CBS domain</keyword>
<dbReference type="Pfam" id="PF00571">
    <property type="entry name" value="CBS"/>
    <property type="match status" value="2"/>
</dbReference>
<dbReference type="EMBL" id="VIVL01000003">
    <property type="protein sequence ID" value="TWD87198.1"/>
    <property type="molecule type" value="Genomic_DNA"/>
</dbReference>
<dbReference type="Proteomes" id="UP000319722">
    <property type="component" value="Unassembled WGS sequence"/>
</dbReference>
<dbReference type="InterPro" id="IPR046342">
    <property type="entry name" value="CBS_dom_sf"/>
</dbReference>
<dbReference type="Gene3D" id="3.10.580.10">
    <property type="entry name" value="CBS-domain"/>
    <property type="match status" value="1"/>
</dbReference>
<gene>
    <name evidence="4" type="ORF">FB547_103175</name>
</gene>
<proteinExistence type="predicted"/>
<dbReference type="PROSITE" id="PS51371">
    <property type="entry name" value="CBS"/>
    <property type="match status" value="2"/>
</dbReference>
<feature type="domain" description="CBS" evidence="3">
    <location>
        <begin position="73"/>
        <end position="132"/>
    </location>
</feature>
<feature type="domain" description="CBS" evidence="3">
    <location>
        <begin position="8"/>
        <end position="64"/>
    </location>
</feature>
<evidence type="ECO:0000256" key="1">
    <source>
        <dbReference type="ARBA" id="ARBA00023122"/>
    </source>
</evidence>